<feature type="compositionally biased region" description="Polar residues" evidence="7">
    <location>
        <begin position="669"/>
        <end position="696"/>
    </location>
</feature>
<accession>A0A8T0I2F6</accession>
<dbReference type="PANTHER" id="PTHR45821">
    <property type="entry name" value="SNF2 DOMAIN-CONTAINING PROTEIN CLASSY 2-RELATED"/>
    <property type="match status" value="1"/>
</dbReference>
<dbReference type="GO" id="GO:0080188">
    <property type="term" value="P:gene silencing by siRNA-directed DNA methylation"/>
    <property type="evidence" value="ECO:0007669"/>
    <property type="project" value="InterPro"/>
</dbReference>
<feature type="compositionally biased region" description="Polar residues" evidence="7">
    <location>
        <begin position="546"/>
        <end position="570"/>
    </location>
</feature>
<feature type="region of interest" description="Disordered" evidence="7">
    <location>
        <begin position="417"/>
        <end position="437"/>
    </location>
</feature>
<dbReference type="InterPro" id="IPR049730">
    <property type="entry name" value="SNF2/RAD54-like_C"/>
</dbReference>
<feature type="compositionally biased region" description="Low complexity" evidence="7">
    <location>
        <begin position="22"/>
        <end position="31"/>
    </location>
</feature>
<dbReference type="SUPFAM" id="SSF54160">
    <property type="entry name" value="Chromo domain-like"/>
    <property type="match status" value="1"/>
</dbReference>
<evidence type="ECO:0000256" key="7">
    <source>
        <dbReference type="SAM" id="MobiDB-lite"/>
    </source>
</evidence>
<name>A0A8T0I2F6_CERPU</name>
<feature type="region of interest" description="Disordered" evidence="7">
    <location>
        <begin position="909"/>
        <end position="934"/>
    </location>
</feature>
<dbReference type="Gene3D" id="3.40.50.300">
    <property type="entry name" value="P-loop containing nucleotide triphosphate hydrolases"/>
    <property type="match status" value="1"/>
</dbReference>
<feature type="compositionally biased region" description="Polar residues" evidence="7">
    <location>
        <begin position="357"/>
        <end position="370"/>
    </location>
</feature>
<evidence type="ECO:0000256" key="6">
    <source>
        <dbReference type="ARBA" id="ARBA00023242"/>
    </source>
</evidence>
<dbReference type="InterPro" id="IPR038718">
    <property type="entry name" value="SNF2-like_sf"/>
</dbReference>
<evidence type="ECO:0000313" key="11">
    <source>
        <dbReference type="Proteomes" id="UP000822688"/>
    </source>
</evidence>
<evidence type="ECO:0000259" key="9">
    <source>
        <dbReference type="PROSITE" id="PS51194"/>
    </source>
</evidence>
<feature type="compositionally biased region" description="Basic and acidic residues" evidence="7">
    <location>
        <begin position="493"/>
        <end position="503"/>
    </location>
</feature>
<dbReference type="InterPro" id="IPR027417">
    <property type="entry name" value="P-loop_NTPase"/>
</dbReference>
<feature type="compositionally biased region" description="Basic and acidic residues" evidence="7">
    <location>
        <begin position="721"/>
        <end position="733"/>
    </location>
</feature>
<dbReference type="GO" id="GO:0005524">
    <property type="term" value="F:ATP binding"/>
    <property type="evidence" value="ECO:0007669"/>
    <property type="project" value="UniProtKB-KW"/>
</dbReference>
<dbReference type="InterPro" id="IPR016197">
    <property type="entry name" value="Chromo-like_dom_sf"/>
</dbReference>
<dbReference type="InterPro" id="IPR000330">
    <property type="entry name" value="SNF2_N"/>
</dbReference>
<feature type="domain" description="Helicase ATP-binding" evidence="8">
    <location>
        <begin position="1054"/>
        <end position="1252"/>
    </location>
</feature>
<dbReference type="GO" id="GO:0005634">
    <property type="term" value="C:nucleus"/>
    <property type="evidence" value="ECO:0007669"/>
    <property type="project" value="UniProtKB-SubCell"/>
</dbReference>
<evidence type="ECO:0000256" key="2">
    <source>
        <dbReference type="ARBA" id="ARBA00022741"/>
    </source>
</evidence>
<feature type="domain" description="Helicase C-terminal" evidence="9">
    <location>
        <begin position="1431"/>
        <end position="1594"/>
    </location>
</feature>
<dbReference type="EMBL" id="CM026425">
    <property type="protein sequence ID" value="KAG0576843.1"/>
    <property type="molecule type" value="Genomic_DNA"/>
</dbReference>
<dbReference type="InterPro" id="IPR014001">
    <property type="entry name" value="Helicase_ATP-bd"/>
</dbReference>
<dbReference type="InterPro" id="IPR001650">
    <property type="entry name" value="Helicase_C-like"/>
</dbReference>
<dbReference type="Gene3D" id="2.30.30.140">
    <property type="match status" value="1"/>
</dbReference>
<dbReference type="CDD" id="cd18793">
    <property type="entry name" value="SF2_C_SNF"/>
    <property type="match status" value="1"/>
</dbReference>
<keyword evidence="2" id="KW-0547">Nucleotide-binding</keyword>
<gene>
    <name evidence="10" type="ORF">KC19_5G112300</name>
</gene>
<keyword evidence="3" id="KW-0378">Hydrolase</keyword>
<reference evidence="10" key="1">
    <citation type="submission" date="2020-06" db="EMBL/GenBank/DDBJ databases">
        <title>WGS assembly of Ceratodon purpureus strain R40.</title>
        <authorList>
            <person name="Carey S.B."/>
            <person name="Jenkins J."/>
            <person name="Shu S."/>
            <person name="Lovell J.T."/>
            <person name="Sreedasyam A."/>
            <person name="Maumus F."/>
            <person name="Tiley G.P."/>
            <person name="Fernandez-Pozo N."/>
            <person name="Barry K."/>
            <person name="Chen C."/>
            <person name="Wang M."/>
            <person name="Lipzen A."/>
            <person name="Daum C."/>
            <person name="Saski C.A."/>
            <person name="Payton A.C."/>
            <person name="Mcbreen J.C."/>
            <person name="Conrad R.E."/>
            <person name="Kollar L.M."/>
            <person name="Olsson S."/>
            <person name="Huttunen S."/>
            <person name="Landis J.B."/>
            <person name="Wickett N.J."/>
            <person name="Johnson M.G."/>
            <person name="Rensing S.A."/>
            <person name="Grimwood J."/>
            <person name="Schmutz J."/>
            <person name="Mcdaniel S.F."/>
        </authorList>
    </citation>
    <scope>NUCLEOTIDE SEQUENCE</scope>
    <source>
        <strain evidence="10">R40</strain>
    </source>
</reference>
<dbReference type="Pfam" id="PF16719">
    <property type="entry name" value="SAWADEE"/>
    <property type="match status" value="1"/>
</dbReference>
<dbReference type="InterPro" id="IPR044567">
    <property type="entry name" value="CLSY/DRD1"/>
</dbReference>
<feature type="region of interest" description="Disordered" evidence="7">
    <location>
        <begin position="541"/>
        <end position="588"/>
    </location>
</feature>
<feature type="compositionally biased region" description="Basic and acidic residues" evidence="7">
    <location>
        <begin position="65"/>
        <end position="77"/>
    </location>
</feature>
<dbReference type="PROSITE" id="PS51194">
    <property type="entry name" value="HELICASE_CTER"/>
    <property type="match status" value="1"/>
</dbReference>
<protein>
    <submittedName>
        <fullName evidence="10">Uncharacterized protein</fullName>
    </submittedName>
</protein>
<keyword evidence="6" id="KW-0539">Nucleus</keyword>
<dbReference type="Pfam" id="PF00271">
    <property type="entry name" value="Helicase_C"/>
    <property type="match status" value="1"/>
</dbReference>
<proteinExistence type="predicted"/>
<dbReference type="GO" id="GO:0003682">
    <property type="term" value="F:chromatin binding"/>
    <property type="evidence" value="ECO:0007669"/>
    <property type="project" value="InterPro"/>
</dbReference>
<comment type="subcellular location">
    <subcellularLocation>
        <location evidence="1">Nucleus</location>
    </subcellularLocation>
</comment>
<comment type="caution">
    <text evidence="10">The sequence shown here is derived from an EMBL/GenBank/DDBJ whole genome shotgun (WGS) entry which is preliminary data.</text>
</comment>
<organism evidence="10 11">
    <name type="scientific">Ceratodon purpureus</name>
    <name type="common">Fire moss</name>
    <name type="synonym">Dicranum purpureum</name>
    <dbReference type="NCBI Taxonomy" id="3225"/>
    <lineage>
        <taxon>Eukaryota</taxon>
        <taxon>Viridiplantae</taxon>
        <taxon>Streptophyta</taxon>
        <taxon>Embryophyta</taxon>
        <taxon>Bryophyta</taxon>
        <taxon>Bryophytina</taxon>
        <taxon>Bryopsida</taxon>
        <taxon>Dicranidae</taxon>
        <taxon>Pseudoditrichales</taxon>
        <taxon>Ditrichaceae</taxon>
        <taxon>Ceratodon</taxon>
    </lineage>
</organism>
<feature type="region of interest" description="Disordered" evidence="7">
    <location>
        <begin position="352"/>
        <end position="396"/>
    </location>
</feature>
<dbReference type="SMART" id="SM00487">
    <property type="entry name" value="DEXDc"/>
    <property type="match status" value="1"/>
</dbReference>
<keyword evidence="11" id="KW-1185">Reference proteome</keyword>
<feature type="region of interest" description="Disordered" evidence="7">
    <location>
        <begin position="1"/>
        <end position="87"/>
    </location>
</feature>
<dbReference type="GO" id="GO:0004386">
    <property type="term" value="F:helicase activity"/>
    <property type="evidence" value="ECO:0007669"/>
    <property type="project" value="UniProtKB-KW"/>
</dbReference>
<feature type="region of interest" description="Disordered" evidence="7">
    <location>
        <begin position="635"/>
        <end position="765"/>
    </location>
</feature>
<evidence type="ECO:0000256" key="1">
    <source>
        <dbReference type="ARBA" id="ARBA00004123"/>
    </source>
</evidence>
<evidence type="ECO:0000256" key="3">
    <source>
        <dbReference type="ARBA" id="ARBA00022801"/>
    </source>
</evidence>
<dbReference type="Gene3D" id="3.40.50.10810">
    <property type="entry name" value="Tandem AAA-ATPase domain"/>
    <property type="match status" value="1"/>
</dbReference>
<feature type="region of interest" description="Disordered" evidence="7">
    <location>
        <begin position="493"/>
        <end position="523"/>
    </location>
</feature>
<dbReference type="SUPFAM" id="SSF52540">
    <property type="entry name" value="P-loop containing nucleoside triphosphate hydrolases"/>
    <property type="match status" value="2"/>
</dbReference>
<keyword evidence="4" id="KW-0347">Helicase</keyword>
<dbReference type="GO" id="GO:0016787">
    <property type="term" value="F:hydrolase activity"/>
    <property type="evidence" value="ECO:0007669"/>
    <property type="project" value="UniProtKB-KW"/>
</dbReference>
<evidence type="ECO:0000313" key="10">
    <source>
        <dbReference type="EMBL" id="KAG0576843.1"/>
    </source>
</evidence>
<evidence type="ECO:0000256" key="4">
    <source>
        <dbReference type="ARBA" id="ARBA00022806"/>
    </source>
</evidence>
<feature type="compositionally biased region" description="Polar residues" evidence="7">
    <location>
        <begin position="514"/>
        <end position="523"/>
    </location>
</feature>
<dbReference type="PROSITE" id="PS51192">
    <property type="entry name" value="HELICASE_ATP_BIND_1"/>
    <property type="match status" value="1"/>
</dbReference>
<evidence type="ECO:0000256" key="5">
    <source>
        <dbReference type="ARBA" id="ARBA00022840"/>
    </source>
</evidence>
<evidence type="ECO:0000259" key="8">
    <source>
        <dbReference type="PROSITE" id="PS51192"/>
    </source>
</evidence>
<sequence>MARGKGKRTGQLLSRQGRAGGESTSVESSSRFSDDSQFPVPSGAGTITRKKGKNRSAKLYGSGDFSREGDRDGHKPGESSSTAEDNAVEIDTAAGKPDLEAYCRGSWWDVEIVKKGQGKYLVHYEKFPDSENEWLPLTHLRMRCRTSTLSDCCEIHAGIDVCVMTRHKHSDEKSAAWYDAKVIDIERRPHTPKSCKCSFKIALYSIPASLPRDCRDRTLLPVSQNTVSWKNLSIMREARSMSFEAIVAASLPNVVNSPKIWAKDGTRWFSSFDYSGPSWEPSPSFESRVAGGGIGPSLSRGHREEHTPILVPELKSFASFLEEEDIVDDPPALRSDDSDADLIIISVVPGSKAQPIDSGSKTQPIASASKAQPIDSGSKAQPIDSGSKAQPIDSGSEAQLTDFACKAQPIQYAFTAQPNESGSKGQSMDPASKAQPMDLCSKAQSIDPGSKARPIDLDVDDVAVCENDDMDVVTISDDDDMGYDLKRLDRYSSDDKYDERETSLGRPEGVVETPNPTTSSDSLENFQEELDEVVLSDVRPLEPTDQIPSNPVSVASGLSTPLPSVDTGPSISVPDPAVERATTSENSDDDDFAQLLEECIAGDDICPTVEPAECSEDSDDEFAAYLETHIARNCGPKRSMTENHGANPGAKRRRVNLPKTGRSSFKPPSVTNFKRPSVTNFKRPSVTNFKRPSVSNLRGKEMSRPKFPSSQSAEQVHTKKAAKEQARVHENRELVAATLGSSPAKDGSSPAKDGSSPANDGSNLDGFEAVGLEKFRFRDAEMMLDPESPAVAAILAQSRDASKTGLATQPSLLKEKRTKKVGNAAVPKKAGNAAVPKKVAKEITYAELFKTVEPVQCIIPSEMGPAEESDLLPSWDPFRESLRSEALLKVEEDPHADLWKDMRRALESGNEGNGVVGEQVEESDTNSHGESEYSGDSECLEHVVDFDPVLGEVCGVCGLVLLGIQDIWTTDNAKRIVTAKEGSDDSDEDMYGPEYGFAPWDSDDGKPLQQNSIEEGSNIELIPELATRMQRHQKQGFHFLWRNLAGQDCNGKPCFPHVEPGGCVLAHAPGTGKTFLIISFLQSYMKRYPECRPLIVAPKIMLQPWEREFRKWNVEIPVHNFNQAFEQGKRIFQKHQEAGVVQYVRQKNVLNVHREAMLWEWLKTPSVLVISYQMFTMMTLRPDPALSTIKSNLLDKPSIVVLDEGHNARNHQSQIGRQLMAIKTPLRILLSGTLFQNNFEELYTCLNLARSGFVNTFAKVAGLKSNVQQEVECQSDDESERSTAEWKERAAKAAEAQAKKLFGEEIGNRIDKGQLASSTPEWTLGLERLHRLTTPFVHHYAGGVLRDLPPLRDFTIVLQPAALQEKMIKNVSNRMQDKTMLEREGLLSFVCIHPCLLSSHNVGKTFTDLLSPEEMDQAATDDPAVGVKTRFIMNLLEELQNGRREEKMLIFCQHIYPLSLLEKMLKTKFGWIREREILHIDGKVMSDERQKIIERFNDPHGKIRVLTLSTKACGEGITLTGASRVVFMDVLWNPAVLRQAIHRAFRLGQTKVVHVYRLVVTDCMEEEKYKKMVLKDLKSQTIFCASDENHESAEKGNGEVCGPPQHDFWEVKKQSSKDPVLNELERQDAALDESAFRHIFRHGGLFDDEYKDDLEGKGANATEWLRDQKADVLDSYDIDGEIGSDTSDCYDIEDGDFEGCTLTPTGAFSDAAMSFSTVCV</sequence>
<feature type="compositionally biased region" description="Polar residues" evidence="7">
    <location>
        <begin position="417"/>
        <end position="426"/>
    </location>
</feature>
<dbReference type="Pfam" id="PF00176">
    <property type="entry name" value="SNF2-rel_dom"/>
    <property type="match status" value="1"/>
</dbReference>
<dbReference type="InterPro" id="IPR032001">
    <property type="entry name" value="SAWADEE_dom"/>
</dbReference>
<keyword evidence="5" id="KW-0067">ATP-binding</keyword>
<dbReference type="PANTHER" id="PTHR45821:SF5">
    <property type="entry name" value="SNF2 DOMAIN-CONTAINING PROTEIN CLASSY 4"/>
    <property type="match status" value="1"/>
</dbReference>
<dbReference type="SMART" id="SM00490">
    <property type="entry name" value="HELICc"/>
    <property type="match status" value="1"/>
</dbReference>
<dbReference type="Proteomes" id="UP000822688">
    <property type="component" value="Chromosome 5"/>
</dbReference>